<dbReference type="OrthoDB" id="6978112at2"/>
<dbReference type="Gene3D" id="1.10.1200.10">
    <property type="entry name" value="ACP-like"/>
    <property type="match status" value="1"/>
</dbReference>
<evidence type="ECO:0000259" key="1">
    <source>
        <dbReference type="PROSITE" id="PS50075"/>
    </source>
</evidence>
<dbReference type="AlphaFoldDB" id="A0A1E7JRV3"/>
<gene>
    <name evidence="2" type="ORF">AN215_03330</name>
</gene>
<dbReference type="Pfam" id="PF00550">
    <property type="entry name" value="PP-binding"/>
    <property type="match status" value="1"/>
</dbReference>
<feature type="domain" description="Carrier" evidence="1">
    <location>
        <begin position="2"/>
        <end position="76"/>
    </location>
</feature>
<dbReference type="Proteomes" id="UP000176087">
    <property type="component" value="Unassembled WGS sequence"/>
</dbReference>
<sequence>MIPVRETLAAVLTDQFRVPPEEMSPETALASLDVDSLAVVELLFALQEELGVTIGEDEVTPRHTLQDLVEMLEWKLQQKSSEGDR</sequence>
<dbReference type="STRING" id="933944.AN215_03330"/>
<proteinExistence type="predicted"/>
<evidence type="ECO:0000313" key="3">
    <source>
        <dbReference type="Proteomes" id="UP000176087"/>
    </source>
</evidence>
<evidence type="ECO:0000313" key="2">
    <source>
        <dbReference type="EMBL" id="OEU91587.1"/>
    </source>
</evidence>
<dbReference type="EMBL" id="LJGT01000037">
    <property type="protein sequence ID" value="OEU91587.1"/>
    <property type="molecule type" value="Genomic_DNA"/>
</dbReference>
<comment type="caution">
    <text evidence="2">The sequence shown here is derived from an EMBL/GenBank/DDBJ whole genome shotgun (WGS) entry which is preliminary data.</text>
</comment>
<accession>A0A1E7JRV3</accession>
<keyword evidence="3" id="KW-1185">Reference proteome</keyword>
<dbReference type="InterPro" id="IPR036736">
    <property type="entry name" value="ACP-like_sf"/>
</dbReference>
<organism evidence="2 3">
    <name type="scientific">Streptomyces abyssalis</name>
    <dbReference type="NCBI Taxonomy" id="933944"/>
    <lineage>
        <taxon>Bacteria</taxon>
        <taxon>Bacillati</taxon>
        <taxon>Actinomycetota</taxon>
        <taxon>Actinomycetes</taxon>
        <taxon>Kitasatosporales</taxon>
        <taxon>Streptomycetaceae</taxon>
        <taxon>Streptomyces</taxon>
    </lineage>
</organism>
<dbReference type="PROSITE" id="PS50075">
    <property type="entry name" value="CARRIER"/>
    <property type="match status" value="1"/>
</dbReference>
<protein>
    <recommendedName>
        <fullName evidence="1">Carrier domain-containing protein</fullName>
    </recommendedName>
</protein>
<reference evidence="2 3" key="1">
    <citation type="journal article" date="2016" name="Front. Microbiol.">
        <title>Comparative Genomics Analysis of Streptomyces Species Reveals Their Adaptation to the Marine Environment and Their Diversity at the Genomic Level.</title>
        <authorList>
            <person name="Tian X."/>
            <person name="Zhang Z."/>
            <person name="Yang T."/>
            <person name="Chen M."/>
            <person name="Li J."/>
            <person name="Chen F."/>
            <person name="Yang J."/>
            <person name="Li W."/>
            <person name="Zhang B."/>
            <person name="Zhang Z."/>
            <person name="Wu J."/>
            <person name="Zhang C."/>
            <person name="Long L."/>
            <person name="Xiao J."/>
        </authorList>
    </citation>
    <scope>NUCLEOTIDE SEQUENCE [LARGE SCALE GENOMIC DNA]</scope>
    <source>
        <strain evidence="2 3">SCSIO 10390</strain>
    </source>
</reference>
<dbReference type="InterPro" id="IPR009081">
    <property type="entry name" value="PP-bd_ACP"/>
</dbReference>
<name>A0A1E7JRV3_9ACTN</name>
<dbReference type="SUPFAM" id="SSF47336">
    <property type="entry name" value="ACP-like"/>
    <property type="match status" value="1"/>
</dbReference>